<keyword evidence="2" id="KW-0408">Iron</keyword>
<dbReference type="GO" id="GO:0046890">
    <property type="term" value="P:regulation of lipid biosynthetic process"/>
    <property type="evidence" value="ECO:0007669"/>
    <property type="project" value="UniProtKB-UniRule"/>
</dbReference>
<evidence type="ECO:0000256" key="1">
    <source>
        <dbReference type="ARBA" id="ARBA00022723"/>
    </source>
</evidence>
<keyword evidence="2" id="KW-0472">Membrane</keyword>
<feature type="binding site" evidence="2">
    <location>
        <position position="373"/>
    </location>
    <ligand>
        <name>Fe cation</name>
        <dbReference type="ChEBI" id="CHEBI:24875"/>
    </ligand>
</feature>
<comment type="similarity">
    <text evidence="2">Belongs to the LapB family.</text>
</comment>
<dbReference type="Pfam" id="PF18073">
    <property type="entry name" value="Zn_ribbon_LapB"/>
    <property type="match status" value="1"/>
</dbReference>
<comment type="function">
    <text evidence="2">Modulates cellular lipopolysaccharide (LPS) levels by regulating LpxC, which is involved in lipid A biosynthesis. May act by modulating the proteolytic activity of FtsH towards LpxC. May also coordinate assembly of proteins involved in LPS synthesis at the plasma membrane.</text>
</comment>
<keyword evidence="2" id="KW-1003">Cell membrane</keyword>
<keyword evidence="1 2" id="KW-0479">Metal-binding</keyword>
<reference evidence="4 5" key="1">
    <citation type="submission" date="2018-04" db="EMBL/GenBank/DDBJ databases">
        <title>Novel species isolated from glacier.</title>
        <authorList>
            <person name="Liu Q."/>
            <person name="Xin Y.-H."/>
        </authorList>
    </citation>
    <scope>NUCLEOTIDE SEQUENCE [LARGE SCALE GENOMIC DNA]</scope>
    <source>
        <strain evidence="4 5">GT1R17</strain>
    </source>
</reference>
<evidence type="ECO:0000256" key="2">
    <source>
        <dbReference type="HAMAP-Rule" id="MF_00994"/>
    </source>
</evidence>
<dbReference type="Gene3D" id="1.25.40.10">
    <property type="entry name" value="Tetratricopeptide repeat domain"/>
    <property type="match status" value="2"/>
</dbReference>
<evidence type="ECO:0000313" key="4">
    <source>
        <dbReference type="EMBL" id="PTU31096.1"/>
    </source>
</evidence>
<dbReference type="AlphaFoldDB" id="A0A2T5MEV3"/>
<name>A0A2T5MEV3_9GAMM</name>
<dbReference type="InterPro" id="IPR011990">
    <property type="entry name" value="TPR-like_helical_dom_sf"/>
</dbReference>
<evidence type="ECO:0000313" key="5">
    <source>
        <dbReference type="Proteomes" id="UP000244248"/>
    </source>
</evidence>
<dbReference type="SUPFAM" id="SSF48452">
    <property type="entry name" value="TPR-like"/>
    <property type="match status" value="1"/>
</dbReference>
<dbReference type="GO" id="GO:0009898">
    <property type="term" value="C:cytoplasmic side of plasma membrane"/>
    <property type="evidence" value="ECO:0007669"/>
    <property type="project" value="UniProtKB-UniRule"/>
</dbReference>
<keyword evidence="2" id="KW-1133">Transmembrane helix</keyword>
<keyword evidence="2" id="KW-0802">TPR repeat</keyword>
<keyword evidence="5" id="KW-1185">Reference proteome</keyword>
<keyword evidence="2" id="KW-0812">Transmembrane</keyword>
<dbReference type="RefSeq" id="WP_107940683.1">
    <property type="nucleotide sequence ID" value="NZ_QANS01000004.1"/>
</dbReference>
<feature type="domain" description="LapB rubredoxin metal binding" evidence="3">
    <location>
        <begin position="354"/>
        <end position="381"/>
    </location>
</feature>
<gene>
    <name evidence="2" type="primary">lapB</name>
    <name evidence="4" type="ORF">CJD38_12455</name>
</gene>
<dbReference type="GO" id="GO:0005506">
    <property type="term" value="F:iron ion binding"/>
    <property type="evidence" value="ECO:0007669"/>
    <property type="project" value="UniProtKB-UniRule"/>
</dbReference>
<proteinExistence type="inferred from homology"/>
<dbReference type="InterPro" id="IPR030865">
    <property type="entry name" value="LapB"/>
</dbReference>
<evidence type="ECO:0000259" key="3">
    <source>
        <dbReference type="Pfam" id="PF18073"/>
    </source>
</evidence>
<accession>A0A2T5MEV3</accession>
<feature type="binding site" evidence="2">
    <location>
        <position position="359"/>
    </location>
    <ligand>
        <name>Fe cation</name>
        <dbReference type="ChEBI" id="CHEBI:24875"/>
    </ligand>
</feature>
<feature type="topological domain" description="Cytoplasmic" evidence="2">
    <location>
        <begin position="23"/>
        <end position="390"/>
    </location>
</feature>
<dbReference type="EMBL" id="QANS01000004">
    <property type="protein sequence ID" value="PTU31096.1"/>
    <property type="molecule type" value="Genomic_DNA"/>
</dbReference>
<organism evidence="4 5">
    <name type="scientific">Stenotrophobium rhamnosiphilum</name>
    <dbReference type="NCBI Taxonomy" id="2029166"/>
    <lineage>
        <taxon>Bacteria</taxon>
        <taxon>Pseudomonadati</taxon>
        <taxon>Pseudomonadota</taxon>
        <taxon>Gammaproteobacteria</taxon>
        <taxon>Nevskiales</taxon>
        <taxon>Nevskiaceae</taxon>
        <taxon>Stenotrophobium</taxon>
    </lineage>
</organism>
<protein>
    <recommendedName>
        <fullName evidence="2">Lipopolysaccharide assembly protein B</fullName>
    </recommendedName>
</protein>
<keyword evidence="2" id="KW-0677">Repeat</keyword>
<keyword evidence="2" id="KW-0997">Cell inner membrane</keyword>
<dbReference type="InterPro" id="IPR019734">
    <property type="entry name" value="TPR_rpt"/>
</dbReference>
<comment type="caution">
    <text evidence="4">The sequence shown here is derived from an EMBL/GenBank/DDBJ whole genome shotgun (WGS) entry which is preliminary data.</text>
</comment>
<dbReference type="Pfam" id="PF13432">
    <property type="entry name" value="TPR_16"/>
    <property type="match status" value="1"/>
</dbReference>
<dbReference type="HAMAP" id="MF_00994">
    <property type="entry name" value="LPS_assembly_LapB"/>
    <property type="match status" value="1"/>
</dbReference>
<sequence length="390" mass="43254">MVDSLLAWLLLPLGVVLGWALAKRMPQPEQQSLSTEQLGGLLSHLAGDDPDQAIAALTQAVEIDQSTAELHLTLGNLFRKRGEMDRAMRVHETLLARPALNPQLQNQVRFELAQDYLKAGLMDRAEQMFQDLAAQGLFVTAALEQLVAVYEQGRDWKQAMQAARQLEAAKGESKRAVIAQYYCEMADEARRAKNNAEALKLVRKALDTDKDCVRGSLLLGTLSEAEGDFDLAAKSYRRAFDQDARYLPEMLIPLQRVSEKLGAMDDFVTFLADAKQVSTSSLPLVVEAKMMRQEGIDSMSHLSTSLETRPTRAVLVEFLDVLEKRPEVIAAGLDKPAASLRQALLKLIETSSRYQCSNCGFNPRQLFWHCPSCKQWGQIAPVDDGLGPKA</sequence>
<feature type="binding site" evidence="2">
    <location>
        <position position="370"/>
    </location>
    <ligand>
        <name>Fe cation</name>
        <dbReference type="ChEBI" id="CHEBI:24875"/>
    </ligand>
</feature>
<dbReference type="Proteomes" id="UP000244248">
    <property type="component" value="Unassembled WGS sequence"/>
</dbReference>
<dbReference type="InterPro" id="IPR041166">
    <property type="entry name" value="Rubredoxin_2"/>
</dbReference>
<dbReference type="CDD" id="cd00350">
    <property type="entry name" value="rubredoxin_like"/>
    <property type="match status" value="1"/>
</dbReference>
<dbReference type="SMART" id="SM00028">
    <property type="entry name" value="TPR"/>
    <property type="match status" value="4"/>
</dbReference>
<dbReference type="OrthoDB" id="507476at2"/>
<dbReference type="Pfam" id="PF14559">
    <property type="entry name" value="TPR_19"/>
    <property type="match status" value="1"/>
</dbReference>
<comment type="subcellular location">
    <subcellularLocation>
        <location evidence="2">Cell inner membrane</location>
        <topology evidence="2">Single-pass membrane protein</topology>
        <orientation evidence="2">Cytoplasmic side</orientation>
    </subcellularLocation>
</comment>
<dbReference type="GO" id="GO:0008653">
    <property type="term" value="P:lipopolysaccharide metabolic process"/>
    <property type="evidence" value="ECO:0007669"/>
    <property type="project" value="InterPro"/>
</dbReference>
<feature type="binding site" evidence="2">
    <location>
        <position position="356"/>
    </location>
    <ligand>
        <name>Fe cation</name>
        <dbReference type="ChEBI" id="CHEBI:24875"/>
    </ligand>
</feature>